<reference evidence="3" key="1">
    <citation type="journal article" date="2019" name="Int. J. Syst. Evol. Microbiol.">
        <title>The Global Catalogue of Microorganisms (GCM) 10K type strain sequencing project: providing services to taxonomists for standard genome sequencing and annotation.</title>
        <authorList>
            <consortium name="The Broad Institute Genomics Platform"/>
            <consortium name="The Broad Institute Genome Sequencing Center for Infectious Disease"/>
            <person name="Wu L."/>
            <person name="Ma J."/>
        </authorList>
    </citation>
    <scope>NUCLEOTIDE SEQUENCE [LARGE SCALE GENOMIC DNA]</scope>
    <source>
        <strain evidence="3">JCM 18392</strain>
    </source>
</reference>
<comment type="caution">
    <text evidence="2">The sequence shown here is derived from an EMBL/GenBank/DDBJ whole genome shotgun (WGS) entry which is preliminary data.</text>
</comment>
<evidence type="ECO:0000256" key="1">
    <source>
        <dbReference type="SAM" id="Phobius"/>
    </source>
</evidence>
<dbReference type="Proteomes" id="UP001501323">
    <property type="component" value="Unassembled WGS sequence"/>
</dbReference>
<gene>
    <name evidence="2" type="ORF">GCM10023332_08440</name>
</gene>
<evidence type="ECO:0000313" key="2">
    <source>
        <dbReference type="EMBL" id="GAA4858849.1"/>
    </source>
</evidence>
<feature type="transmembrane region" description="Helical" evidence="1">
    <location>
        <begin position="39"/>
        <end position="64"/>
    </location>
</feature>
<keyword evidence="1" id="KW-0472">Membrane</keyword>
<keyword evidence="1" id="KW-1133">Transmembrane helix</keyword>
<evidence type="ECO:0000313" key="3">
    <source>
        <dbReference type="Proteomes" id="UP001501323"/>
    </source>
</evidence>
<accession>A0ABP9DUP7</accession>
<name>A0ABP9DUP7_9GAMM</name>
<sequence length="253" mass="27053">MRILLLLSAVLMPLVAWLSGTGAFGPDNGTISDRYPTLLVAAGYAFSIWGLVFLLDLAFGAWQVRAKQDSAGKLERIRPVAAAGFVLTAAWMPIFSEELFWLALLVIWASLGCLLYCAIVLARGLRANDGASPWAWIPLSLHAGWLSLAAFLNTAQVIVAYELLPTDDMLPWSAALFAAAAALLLAANWRMRGNWVFLAAVAWGLAAVYVKQSSSPLPGAHAAAWIAVGVAAVLAAQTLWLRLGRPATRGQRG</sequence>
<keyword evidence="3" id="KW-1185">Reference proteome</keyword>
<keyword evidence="1" id="KW-0812">Transmembrane</keyword>
<feature type="transmembrane region" description="Helical" evidence="1">
    <location>
        <begin position="222"/>
        <end position="243"/>
    </location>
</feature>
<feature type="transmembrane region" description="Helical" evidence="1">
    <location>
        <begin position="76"/>
        <end position="94"/>
    </location>
</feature>
<feature type="transmembrane region" description="Helical" evidence="1">
    <location>
        <begin position="170"/>
        <end position="187"/>
    </location>
</feature>
<protein>
    <recommendedName>
        <fullName evidence="4">Tryptophan-rich sensory protein</fullName>
    </recommendedName>
</protein>
<organism evidence="2 3">
    <name type="scientific">Luteimonas vadosa</name>
    <dbReference type="NCBI Taxonomy" id="1165507"/>
    <lineage>
        <taxon>Bacteria</taxon>
        <taxon>Pseudomonadati</taxon>
        <taxon>Pseudomonadota</taxon>
        <taxon>Gammaproteobacteria</taxon>
        <taxon>Lysobacterales</taxon>
        <taxon>Lysobacteraceae</taxon>
        <taxon>Luteimonas</taxon>
    </lineage>
</organism>
<feature type="transmembrane region" description="Helical" evidence="1">
    <location>
        <begin position="100"/>
        <end position="122"/>
    </location>
</feature>
<dbReference type="PANTHER" id="PTHR33802">
    <property type="entry name" value="SI:CH211-161H7.5-RELATED"/>
    <property type="match status" value="1"/>
</dbReference>
<evidence type="ECO:0008006" key="4">
    <source>
        <dbReference type="Google" id="ProtNLM"/>
    </source>
</evidence>
<feature type="transmembrane region" description="Helical" evidence="1">
    <location>
        <begin position="134"/>
        <end position="158"/>
    </location>
</feature>
<dbReference type="RefSeq" id="WP_345294235.1">
    <property type="nucleotide sequence ID" value="NZ_BAABJY010000001.1"/>
</dbReference>
<dbReference type="EMBL" id="BAABJY010000001">
    <property type="protein sequence ID" value="GAA4858849.1"/>
    <property type="molecule type" value="Genomic_DNA"/>
</dbReference>
<dbReference type="PANTHER" id="PTHR33802:SF1">
    <property type="entry name" value="XK-RELATED PROTEIN"/>
    <property type="match status" value="1"/>
</dbReference>
<feature type="transmembrane region" description="Helical" evidence="1">
    <location>
        <begin position="194"/>
        <end position="210"/>
    </location>
</feature>
<proteinExistence type="predicted"/>